<dbReference type="AlphaFoldDB" id="A0A5B0MMD2"/>
<keyword evidence="2" id="KW-1133">Transmembrane helix</keyword>
<evidence type="ECO:0000313" key="3">
    <source>
        <dbReference type="EMBL" id="KAA1077762.1"/>
    </source>
</evidence>
<keyword evidence="4" id="KW-1185">Reference proteome</keyword>
<keyword evidence="2" id="KW-0812">Transmembrane</keyword>
<feature type="compositionally biased region" description="Basic and acidic residues" evidence="1">
    <location>
        <begin position="34"/>
        <end position="50"/>
    </location>
</feature>
<dbReference type="EMBL" id="VSWC01000144">
    <property type="protein sequence ID" value="KAA1077762.1"/>
    <property type="molecule type" value="Genomic_DNA"/>
</dbReference>
<feature type="transmembrane region" description="Helical" evidence="2">
    <location>
        <begin position="96"/>
        <end position="115"/>
    </location>
</feature>
<evidence type="ECO:0000256" key="2">
    <source>
        <dbReference type="SAM" id="Phobius"/>
    </source>
</evidence>
<comment type="caution">
    <text evidence="3">The sequence shown here is derived from an EMBL/GenBank/DDBJ whole genome shotgun (WGS) entry which is preliminary data.</text>
</comment>
<protein>
    <recommendedName>
        <fullName evidence="5">DUF202 domain-containing protein</fullName>
    </recommendedName>
</protein>
<feature type="region of interest" description="Disordered" evidence="1">
    <location>
        <begin position="1"/>
        <end position="56"/>
    </location>
</feature>
<gene>
    <name evidence="3" type="ORF">PGT21_019285</name>
</gene>
<dbReference type="PANTHER" id="PTHR38646:SF1">
    <property type="entry name" value="DUF202 DOMAIN-CONTAINING PROTEIN"/>
    <property type="match status" value="1"/>
</dbReference>
<evidence type="ECO:0000256" key="1">
    <source>
        <dbReference type="SAM" id="MobiDB-lite"/>
    </source>
</evidence>
<feature type="compositionally biased region" description="Low complexity" evidence="1">
    <location>
        <begin position="11"/>
        <end position="24"/>
    </location>
</feature>
<proteinExistence type="predicted"/>
<dbReference type="Proteomes" id="UP000324748">
    <property type="component" value="Unassembled WGS sequence"/>
</dbReference>
<dbReference type="OrthoDB" id="2555434at2759"/>
<name>A0A5B0MMD2_PUCGR</name>
<feature type="transmembrane region" description="Helical" evidence="2">
    <location>
        <begin position="121"/>
        <end position="139"/>
    </location>
</feature>
<reference evidence="3 4" key="1">
    <citation type="submission" date="2019-05" db="EMBL/GenBank/DDBJ databases">
        <title>Emergence of the Ug99 lineage of the wheat stem rust pathogen through somatic hybridization.</title>
        <authorList>
            <person name="Li F."/>
            <person name="Upadhyaya N.M."/>
            <person name="Sperschneider J."/>
            <person name="Matny O."/>
            <person name="Nguyen-Phuc H."/>
            <person name="Mago R."/>
            <person name="Raley C."/>
            <person name="Miller M.E."/>
            <person name="Silverstein K.A.T."/>
            <person name="Henningsen E."/>
            <person name="Hirsch C.D."/>
            <person name="Visser B."/>
            <person name="Pretorius Z.A."/>
            <person name="Steffenson B.J."/>
            <person name="Schwessinger B."/>
            <person name="Dodds P.N."/>
            <person name="Figueroa M."/>
        </authorList>
    </citation>
    <scope>NUCLEOTIDE SEQUENCE [LARGE SCALE GENOMIC DNA]</scope>
    <source>
        <strain evidence="3">21-0</strain>
    </source>
</reference>
<evidence type="ECO:0000313" key="4">
    <source>
        <dbReference type="Proteomes" id="UP000324748"/>
    </source>
</evidence>
<keyword evidence="2" id="KW-0472">Membrane</keyword>
<organism evidence="3 4">
    <name type="scientific">Puccinia graminis f. sp. tritici</name>
    <dbReference type="NCBI Taxonomy" id="56615"/>
    <lineage>
        <taxon>Eukaryota</taxon>
        <taxon>Fungi</taxon>
        <taxon>Dikarya</taxon>
        <taxon>Basidiomycota</taxon>
        <taxon>Pucciniomycotina</taxon>
        <taxon>Pucciniomycetes</taxon>
        <taxon>Pucciniales</taxon>
        <taxon>Pucciniaceae</taxon>
        <taxon>Puccinia</taxon>
    </lineage>
</organism>
<evidence type="ECO:0008006" key="5">
    <source>
        <dbReference type="Google" id="ProtNLM"/>
    </source>
</evidence>
<feature type="compositionally biased region" description="Polar residues" evidence="1">
    <location>
        <begin position="1"/>
        <end position="10"/>
    </location>
</feature>
<feature type="transmembrane region" description="Helical" evidence="2">
    <location>
        <begin position="180"/>
        <end position="200"/>
    </location>
</feature>
<sequence length="203" mass="22648">MISSIDQTHQPCGSSSPTSPISVSAQEASMPVRNRSDPSDEDGVPDRCESEPATQQRLSCANRRHLYRGHRSGSLIVEDLDELTEWRARQRTFDGAYLRSALGCSFFALTITKMFRKELSQIGLEFAALSLLILSISYIRRRRLNHDFADAHFPQPTELALNEAQGPRVWGREYRTPGDFVLLMAAAVAAIQIGLIILLANMD</sequence>
<dbReference type="PANTHER" id="PTHR38646">
    <property type="entry name" value="YALI0F00814P"/>
    <property type="match status" value="1"/>
</dbReference>
<accession>A0A5B0MMD2</accession>